<dbReference type="Pfam" id="PF00646">
    <property type="entry name" value="F-box"/>
    <property type="match status" value="1"/>
</dbReference>
<evidence type="ECO:0000256" key="1">
    <source>
        <dbReference type="SAM" id="MobiDB-lite"/>
    </source>
</evidence>
<dbReference type="SUPFAM" id="SSF81383">
    <property type="entry name" value="F-box domain"/>
    <property type="match status" value="1"/>
</dbReference>
<dbReference type="PROSITE" id="PS50181">
    <property type="entry name" value="FBOX"/>
    <property type="match status" value="1"/>
</dbReference>
<evidence type="ECO:0000259" key="2">
    <source>
        <dbReference type="PROSITE" id="PS50181"/>
    </source>
</evidence>
<comment type="caution">
    <text evidence="3">The sequence shown here is derived from an EMBL/GenBank/DDBJ whole genome shotgun (WGS) entry which is preliminary data.</text>
</comment>
<evidence type="ECO:0000313" key="4">
    <source>
        <dbReference type="Proteomes" id="UP000076154"/>
    </source>
</evidence>
<accession>A0A369JLZ4</accession>
<reference evidence="3" key="1">
    <citation type="submission" date="2018-04" db="EMBL/GenBank/DDBJ databases">
        <title>Whole genome sequencing of Hypsizygus marmoreus.</title>
        <authorList>
            <person name="Choi I.-G."/>
            <person name="Min B."/>
            <person name="Kim J.-G."/>
            <person name="Kim S."/>
            <person name="Oh Y.-L."/>
            <person name="Kong W.-S."/>
            <person name="Park H."/>
            <person name="Jeong J."/>
            <person name="Song E.-S."/>
        </authorList>
    </citation>
    <scope>NUCLEOTIDE SEQUENCE [LARGE SCALE GENOMIC DNA]</scope>
    <source>
        <strain evidence="3">51987-8</strain>
    </source>
</reference>
<name>A0A369JLZ4_HYPMA</name>
<keyword evidence="4" id="KW-1185">Reference proteome</keyword>
<dbReference type="EMBL" id="LUEZ02000071">
    <property type="protein sequence ID" value="RDB19806.1"/>
    <property type="molecule type" value="Genomic_DNA"/>
</dbReference>
<dbReference type="CDD" id="cd09917">
    <property type="entry name" value="F-box_SF"/>
    <property type="match status" value="1"/>
</dbReference>
<dbReference type="AlphaFoldDB" id="A0A369JLZ4"/>
<organism evidence="3 4">
    <name type="scientific">Hypsizygus marmoreus</name>
    <name type="common">White beech mushroom</name>
    <name type="synonym">Agaricus marmoreus</name>
    <dbReference type="NCBI Taxonomy" id="39966"/>
    <lineage>
        <taxon>Eukaryota</taxon>
        <taxon>Fungi</taxon>
        <taxon>Dikarya</taxon>
        <taxon>Basidiomycota</taxon>
        <taxon>Agaricomycotina</taxon>
        <taxon>Agaricomycetes</taxon>
        <taxon>Agaricomycetidae</taxon>
        <taxon>Agaricales</taxon>
        <taxon>Tricholomatineae</taxon>
        <taxon>Lyophyllaceae</taxon>
        <taxon>Hypsizygus</taxon>
    </lineage>
</organism>
<proteinExistence type="predicted"/>
<dbReference type="Proteomes" id="UP000076154">
    <property type="component" value="Unassembled WGS sequence"/>
</dbReference>
<dbReference type="SMART" id="SM00256">
    <property type="entry name" value="FBOX"/>
    <property type="match status" value="1"/>
</dbReference>
<evidence type="ECO:0000313" key="3">
    <source>
        <dbReference type="EMBL" id="RDB19806.1"/>
    </source>
</evidence>
<dbReference type="InterPro" id="IPR036047">
    <property type="entry name" value="F-box-like_dom_sf"/>
</dbReference>
<feature type="domain" description="F-box" evidence="2">
    <location>
        <begin position="65"/>
        <end position="114"/>
    </location>
</feature>
<sequence length="644" mass="74131">MLRRSNRRITHVNTSTSDPGSGEDSESEATERKPRKARRTTSKSLPTQDEKIGPKRQLRGRRGVLKQLMELPMELLFEIFGHLGPADILYLSRTSKDLRSLLMRKPAEFIWKLAHANVGLPDCPPDLNEPQFAKLLFDPHCDYCGGSSAQTIVWASHTRVCKECLANPLKFGFGGARFSVPQDIIPMVTITARNGLSYRSVGYCYRSASQLDEYHDTLDVSTKLEWIKEKREEQQSRLEHTKLCQAWFQARAEDRAAELENVRKKRYSAIKAKLIELGWAAELEKMNEDILKDHKLVKQSKLLTNRIWDNIKLSVTRFMEHEKEKRLLDEYRALQQIRCHMLQDIYHDFIASQPIDAILPGIADIAVIPDYRSLIDSPVDQNMTPACFAAAAQEMPRFVQDWRHSVDTKLVALIKESGLDPHATEASLDLPTTFFKCDLCGDSIGYPRVLVHVCMTSLVCPPSHPDWYLFAGLKCQPWNECNLLFLNQRTYSAGMSLLRQCGLDPNTTTKQILEDPAFFIECSICSEGKPYERAVMAWHTAAHHIHVDKEPRMHHVRLSEEERATVAAYIRNKDQQCRETRDRSRFVCIQCKQRFDWSYLHTHFAGSHGNVAFAPLVESVDYVLDMDYDFFIRQNVHRIRIRPQ</sequence>
<dbReference type="InParanoid" id="A0A369JLZ4"/>
<dbReference type="InterPro" id="IPR001810">
    <property type="entry name" value="F-box_dom"/>
</dbReference>
<dbReference type="OrthoDB" id="2322499at2759"/>
<feature type="compositionally biased region" description="Basic residues" evidence="1">
    <location>
        <begin position="1"/>
        <end position="10"/>
    </location>
</feature>
<dbReference type="STRING" id="39966.A0A369JLZ4"/>
<gene>
    <name evidence="3" type="ORF">Hypma_012991</name>
</gene>
<protein>
    <recommendedName>
        <fullName evidence="2">F-box domain-containing protein</fullName>
    </recommendedName>
</protein>
<feature type="region of interest" description="Disordered" evidence="1">
    <location>
        <begin position="1"/>
        <end position="58"/>
    </location>
</feature>